<dbReference type="Pfam" id="PF05721">
    <property type="entry name" value="PhyH"/>
    <property type="match status" value="1"/>
</dbReference>
<proteinExistence type="predicted"/>
<dbReference type="InterPro" id="IPR008775">
    <property type="entry name" value="Phytyl_CoA_dOase-like"/>
</dbReference>
<accession>A0A2P6V8A6</accession>
<dbReference type="Gene3D" id="3.40.50.150">
    <property type="entry name" value="Vaccinia Virus protein VP39"/>
    <property type="match status" value="1"/>
</dbReference>
<evidence type="ECO:0000313" key="4">
    <source>
        <dbReference type="Proteomes" id="UP000239649"/>
    </source>
</evidence>
<dbReference type="GO" id="GO:0046872">
    <property type="term" value="F:metal ion binding"/>
    <property type="evidence" value="ECO:0007669"/>
    <property type="project" value="UniProtKB-ARBA"/>
</dbReference>
<dbReference type="PANTHER" id="PTHR20883">
    <property type="entry name" value="PHYTANOYL-COA DIOXYGENASE DOMAIN CONTAINING 1"/>
    <property type="match status" value="1"/>
</dbReference>
<dbReference type="Gene3D" id="2.60.120.620">
    <property type="entry name" value="q2cbj1_9rhob like domain"/>
    <property type="match status" value="1"/>
</dbReference>
<feature type="domain" description="Methyltransferase" evidence="2">
    <location>
        <begin position="87"/>
        <end position="182"/>
    </location>
</feature>
<keyword evidence="4" id="KW-1185">Reference proteome</keyword>
<evidence type="ECO:0000259" key="2">
    <source>
        <dbReference type="Pfam" id="PF13649"/>
    </source>
</evidence>
<dbReference type="OrthoDB" id="445007at2759"/>
<dbReference type="SUPFAM" id="SSF53335">
    <property type="entry name" value="S-adenosyl-L-methionine-dependent methyltransferases"/>
    <property type="match status" value="1"/>
</dbReference>
<comment type="caution">
    <text evidence="3">The sequence shown here is derived from an EMBL/GenBank/DDBJ whole genome shotgun (WGS) entry which is preliminary data.</text>
</comment>
<dbReference type="Proteomes" id="UP000239649">
    <property type="component" value="Unassembled WGS sequence"/>
</dbReference>
<dbReference type="PANTHER" id="PTHR20883:SF48">
    <property type="entry name" value="ECTOINE DIOXYGENASE"/>
    <property type="match status" value="1"/>
</dbReference>
<sequence length="570" mass="60726">MAGGVNSDGHVDGAAQCATTEPHTATAATARRVATTASSSSSAGQPHYEEVAASYDAAFFYSSIEYRDWVLGHLLRHMRLPDESASIVDLGGGTGNFSQAVAEASGSAARVLCVDAFAEMLEKAVGHGKVEPMLCDAVAFAQLPPSEMRYSHVLLKELVHHIPAADIPSLYAGLHAQLAPGGVAVTITRPQDVDYPLFKRAHEIWKENQPHHSAFTGAMEAAGFQVEAHAHDYPATLPKLFWLSMVRARFWSTFSHCTPVELEQGVAELEAQYAGQEEVQFTDRLLFLVGRKKELGAAAAGGGAPAAAERGFAGPLRVLSADEAAAAAVRYDRYAAALGGGVSGDYRFKSHLLLPWVWQLAAHPRLVAAVSQALGGCRNLLCWSADWFLKQPGDGAFTGWHQDSTYVGLDPPDVVTAWLALTPSGPDNGCLHFAPGTHWQQLPHVDTFAEGNLLLKGQTIPELAGIEGECIPLAPGEATLHHIRLAHRSGPAAPGSHRRLGLALRYMAAHVRQSLDPRDCVTVVAGRDSFGLHRLEAPPAGELDAAARAEHARAVPAVYPEGLERGQGGQ</sequence>
<evidence type="ECO:0000313" key="3">
    <source>
        <dbReference type="EMBL" id="PSC70320.1"/>
    </source>
</evidence>
<dbReference type="EMBL" id="LHPF02000020">
    <property type="protein sequence ID" value="PSC70320.1"/>
    <property type="molecule type" value="Genomic_DNA"/>
</dbReference>
<comment type="cofactor">
    <cofactor evidence="1">
        <name>Fe cation</name>
        <dbReference type="ChEBI" id="CHEBI:24875"/>
    </cofactor>
</comment>
<reference evidence="3 4" key="1">
    <citation type="journal article" date="2018" name="Plant J.">
        <title>Genome sequences of Chlorella sorokiniana UTEX 1602 and Micractinium conductrix SAG 241.80: implications to maltose excretion by a green alga.</title>
        <authorList>
            <person name="Arriola M.B."/>
            <person name="Velmurugan N."/>
            <person name="Zhang Y."/>
            <person name="Plunkett M.H."/>
            <person name="Hondzo H."/>
            <person name="Barney B.M."/>
        </authorList>
    </citation>
    <scope>NUCLEOTIDE SEQUENCE [LARGE SCALE GENOMIC DNA]</scope>
    <source>
        <strain evidence="3 4">SAG 241.80</strain>
    </source>
</reference>
<dbReference type="AlphaFoldDB" id="A0A2P6V8A6"/>
<evidence type="ECO:0000256" key="1">
    <source>
        <dbReference type="ARBA" id="ARBA00001962"/>
    </source>
</evidence>
<organism evidence="3 4">
    <name type="scientific">Micractinium conductrix</name>
    <dbReference type="NCBI Taxonomy" id="554055"/>
    <lineage>
        <taxon>Eukaryota</taxon>
        <taxon>Viridiplantae</taxon>
        <taxon>Chlorophyta</taxon>
        <taxon>core chlorophytes</taxon>
        <taxon>Trebouxiophyceae</taxon>
        <taxon>Chlorellales</taxon>
        <taxon>Chlorellaceae</taxon>
        <taxon>Chlorella clade</taxon>
        <taxon>Micractinium</taxon>
    </lineage>
</organism>
<dbReference type="STRING" id="554055.A0A2P6V8A6"/>
<name>A0A2P6V8A6_9CHLO</name>
<dbReference type="InterPro" id="IPR041698">
    <property type="entry name" value="Methyltransf_25"/>
</dbReference>
<protein>
    <submittedName>
        <fullName evidence="3">Phytanoyl-dioxygenase</fullName>
    </submittedName>
</protein>
<dbReference type="InterPro" id="IPR029063">
    <property type="entry name" value="SAM-dependent_MTases_sf"/>
</dbReference>
<dbReference type="Pfam" id="PF13649">
    <property type="entry name" value="Methyltransf_25"/>
    <property type="match status" value="1"/>
</dbReference>
<dbReference type="SUPFAM" id="SSF51197">
    <property type="entry name" value="Clavaminate synthase-like"/>
    <property type="match status" value="1"/>
</dbReference>
<gene>
    <name evidence="3" type="ORF">C2E20_6244</name>
</gene>
<dbReference type="GO" id="GO:0051213">
    <property type="term" value="F:dioxygenase activity"/>
    <property type="evidence" value="ECO:0007669"/>
    <property type="project" value="UniProtKB-KW"/>
</dbReference>
<dbReference type="CDD" id="cd02440">
    <property type="entry name" value="AdoMet_MTases"/>
    <property type="match status" value="1"/>
</dbReference>